<reference evidence="1" key="1">
    <citation type="submission" date="2021-01" db="EMBL/GenBank/DDBJ databases">
        <authorList>
            <consortium name="Genoscope - CEA"/>
            <person name="William W."/>
        </authorList>
    </citation>
    <scope>NUCLEOTIDE SEQUENCE</scope>
</reference>
<organism evidence="1">
    <name type="scientific">Brassica napus</name>
    <name type="common">Rape</name>
    <dbReference type="NCBI Taxonomy" id="3708"/>
    <lineage>
        <taxon>Eukaryota</taxon>
        <taxon>Viridiplantae</taxon>
        <taxon>Streptophyta</taxon>
        <taxon>Embryophyta</taxon>
        <taxon>Tracheophyta</taxon>
        <taxon>Spermatophyta</taxon>
        <taxon>Magnoliopsida</taxon>
        <taxon>eudicotyledons</taxon>
        <taxon>Gunneridae</taxon>
        <taxon>Pentapetalae</taxon>
        <taxon>rosids</taxon>
        <taxon>malvids</taxon>
        <taxon>Brassicales</taxon>
        <taxon>Brassicaceae</taxon>
        <taxon>Brassiceae</taxon>
        <taxon>Brassica</taxon>
    </lineage>
</organism>
<evidence type="ECO:0000313" key="1">
    <source>
        <dbReference type="EMBL" id="CAF1707936.1"/>
    </source>
</evidence>
<dbReference type="Proteomes" id="UP001295469">
    <property type="component" value="Chromosome C03"/>
</dbReference>
<feature type="non-terminal residue" evidence="1">
    <location>
        <position position="1"/>
    </location>
</feature>
<name>A0A816IE80_BRANA</name>
<accession>A0A816IE80</accession>
<gene>
    <name evidence="1" type="ORF">DARMORV10_C03P66160.1</name>
</gene>
<protein>
    <submittedName>
        <fullName evidence="1">(rape) hypothetical protein</fullName>
    </submittedName>
</protein>
<proteinExistence type="predicted"/>
<sequence>MDTTNGVRSCGESSFGKGKEISNNISEIVMVGRWIMYDNGAWDFKIDNDRMGRTVDYSKIKGVDGLKEIQITTDTDYKIFRALHRADKSVNVFMTFREFVGADMIFLRSERVIMSQINASDGTPNNDEALLQHVEAIE</sequence>
<dbReference type="EMBL" id="HG994367">
    <property type="protein sequence ID" value="CAF1707936.1"/>
    <property type="molecule type" value="Genomic_DNA"/>
</dbReference>
<dbReference type="AlphaFoldDB" id="A0A816IE80"/>